<dbReference type="STRING" id="1203076.GCA_000312405_01197"/>
<dbReference type="Gene3D" id="3.90.1150.10">
    <property type="entry name" value="Aspartate Aminotransferase, domain 1"/>
    <property type="match status" value="1"/>
</dbReference>
<comment type="similarity">
    <text evidence="2 6">Belongs to the class-I pyridoxal-phosphate-dependent aminotransferase family.</text>
</comment>
<keyword evidence="5" id="KW-0663">Pyridoxal phosphate</keyword>
<sequence length="397" mass="41987">MFMPTMKPSLITTFNANLTKVKPTNILVFDREVSAVPGIVKLTVGEPDFPVPAVAKQAAIQAIEADDSHYAPGTGSTTLRQAISHFLADRYDLHYQAANEIAVTIGATEAIYASLFALINPGDEVLIPTPTFPLYATMVEMLGGQAVTVPTAAPDFVLTPAQLEATLKAHPKLKAIVLNYPANPTGVTYSAAQLKALATILAETNLIVISDEIYSELLYTGHHVSIAQFLPGQTLILNGASKAGAMTGYRIGFIAGPAELMQKVNMVHSIMITAPSDPAMAAAVPIFGSEAGQQATLEMKAAYQARRDFLTGALTKLGFEVATPNGAFYLFAKLPAAAGSDDVAFATRLAKEGRVATIPGSYFGAGGEGYLRLSYATSMANLELAVTRLTQFLAKED</sequence>
<dbReference type="PROSITE" id="PS00105">
    <property type="entry name" value="AA_TRANSFER_CLASS_1"/>
    <property type="match status" value="1"/>
</dbReference>
<organism evidence="8 9">
    <name type="scientific">Limosilactobacillus ingluviei</name>
    <dbReference type="NCBI Taxonomy" id="148604"/>
    <lineage>
        <taxon>Bacteria</taxon>
        <taxon>Bacillati</taxon>
        <taxon>Bacillota</taxon>
        <taxon>Bacilli</taxon>
        <taxon>Lactobacillales</taxon>
        <taxon>Lactobacillaceae</taxon>
        <taxon>Limosilactobacillus</taxon>
    </lineage>
</organism>
<feature type="domain" description="Aminotransferase class I/classII large" evidence="7">
    <location>
        <begin position="39"/>
        <end position="389"/>
    </location>
</feature>
<dbReference type="PANTHER" id="PTHR46383:SF4">
    <property type="entry name" value="AMINOTRANSFERASE"/>
    <property type="match status" value="1"/>
</dbReference>
<comment type="cofactor">
    <cofactor evidence="1 6">
        <name>pyridoxal 5'-phosphate</name>
        <dbReference type="ChEBI" id="CHEBI:597326"/>
    </cofactor>
</comment>
<accession>A0A0R2GSF3</accession>
<evidence type="ECO:0000256" key="5">
    <source>
        <dbReference type="ARBA" id="ARBA00022898"/>
    </source>
</evidence>
<dbReference type="CDD" id="cd00609">
    <property type="entry name" value="AAT_like"/>
    <property type="match status" value="1"/>
</dbReference>
<evidence type="ECO:0000256" key="1">
    <source>
        <dbReference type="ARBA" id="ARBA00001933"/>
    </source>
</evidence>
<evidence type="ECO:0000256" key="3">
    <source>
        <dbReference type="ARBA" id="ARBA00022576"/>
    </source>
</evidence>
<dbReference type="Proteomes" id="UP000051639">
    <property type="component" value="Unassembled WGS sequence"/>
</dbReference>
<dbReference type="InterPro" id="IPR015422">
    <property type="entry name" value="PyrdxlP-dep_Trfase_small"/>
</dbReference>
<reference evidence="8 9" key="1">
    <citation type="journal article" date="2015" name="Genome Announc.">
        <title>Expanding the biotechnology potential of lactobacilli through comparative genomics of 213 strains and associated genera.</title>
        <authorList>
            <person name="Sun Z."/>
            <person name="Harris H.M."/>
            <person name="McCann A."/>
            <person name="Guo C."/>
            <person name="Argimon S."/>
            <person name="Zhang W."/>
            <person name="Yang X."/>
            <person name="Jeffery I.B."/>
            <person name="Cooney J.C."/>
            <person name="Kagawa T.F."/>
            <person name="Liu W."/>
            <person name="Song Y."/>
            <person name="Salvetti E."/>
            <person name="Wrobel A."/>
            <person name="Rasinkangas P."/>
            <person name="Parkhill J."/>
            <person name="Rea M.C."/>
            <person name="O'Sullivan O."/>
            <person name="Ritari J."/>
            <person name="Douillard F.P."/>
            <person name="Paul Ross R."/>
            <person name="Yang R."/>
            <person name="Briner A.E."/>
            <person name="Felis G.E."/>
            <person name="de Vos W.M."/>
            <person name="Barrangou R."/>
            <person name="Klaenhammer T.R."/>
            <person name="Caufield P.W."/>
            <person name="Cui Y."/>
            <person name="Zhang H."/>
            <person name="O'Toole P.W."/>
        </authorList>
    </citation>
    <scope>NUCLEOTIDE SEQUENCE [LARGE SCALE GENOMIC DNA]</scope>
    <source>
        <strain evidence="8 9">DSM 14792</strain>
    </source>
</reference>
<proteinExistence type="inferred from homology"/>
<dbReference type="EMBL" id="JQBA01000034">
    <property type="protein sequence ID" value="KRN43777.1"/>
    <property type="molecule type" value="Genomic_DNA"/>
</dbReference>
<dbReference type="InterPro" id="IPR015424">
    <property type="entry name" value="PyrdxlP-dep_Trfase"/>
</dbReference>
<keyword evidence="9" id="KW-1185">Reference proteome</keyword>
<dbReference type="GO" id="GO:0030170">
    <property type="term" value="F:pyridoxal phosphate binding"/>
    <property type="evidence" value="ECO:0007669"/>
    <property type="project" value="InterPro"/>
</dbReference>
<comment type="caution">
    <text evidence="8">The sequence shown here is derived from an EMBL/GenBank/DDBJ whole genome shotgun (WGS) entry which is preliminary data.</text>
</comment>
<dbReference type="InterPro" id="IPR050596">
    <property type="entry name" value="AspAT/PAT-like"/>
</dbReference>
<dbReference type="PANTHER" id="PTHR46383">
    <property type="entry name" value="ASPARTATE AMINOTRANSFERASE"/>
    <property type="match status" value="1"/>
</dbReference>
<evidence type="ECO:0000256" key="4">
    <source>
        <dbReference type="ARBA" id="ARBA00022679"/>
    </source>
</evidence>
<evidence type="ECO:0000259" key="7">
    <source>
        <dbReference type="Pfam" id="PF00155"/>
    </source>
</evidence>
<evidence type="ECO:0000313" key="8">
    <source>
        <dbReference type="EMBL" id="KRN43777.1"/>
    </source>
</evidence>
<evidence type="ECO:0000256" key="2">
    <source>
        <dbReference type="ARBA" id="ARBA00007441"/>
    </source>
</evidence>
<keyword evidence="3 6" id="KW-0032">Aminotransferase</keyword>
<dbReference type="InterPro" id="IPR004839">
    <property type="entry name" value="Aminotransferase_I/II_large"/>
</dbReference>
<dbReference type="PATRIC" id="fig|148604.4.peg.1299"/>
<protein>
    <recommendedName>
        <fullName evidence="6">Aminotransferase</fullName>
        <ecNumber evidence="6">2.6.1.-</ecNumber>
    </recommendedName>
</protein>
<dbReference type="AlphaFoldDB" id="A0A0R2GSF3"/>
<gene>
    <name evidence="8" type="ORF">IV41_GL001266</name>
</gene>
<dbReference type="SUPFAM" id="SSF53383">
    <property type="entry name" value="PLP-dependent transferases"/>
    <property type="match status" value="1"/>
</dbReference>
<dbReference type="GO" id="GO:0008483">
    <property type="term" value="F:transaminase activity"/>
    <property type="evidence" value="ECO:0007669"/>
    <property type="project" value="UniProtKB-KW"/>
</dbReference>
<evidence type="ECO:0000313" key="9">
    <source>
        <dbReference type="Proteomes" id="UP000051639"/>
    </source>
</evidence>
<dbReference type="InterPro" id="IPR004838">
    <property type="entry name" value="NHTrfase_class1_PyrdxlP-BS"/>
</dbReference>
<dbReference type="Gene3D" id="3.40.640.10">
    <property type="entry name" value="Type I PLP-dependent aspartate aminotransferase-like (Major domain)"/>
    <property type="match status" value="1"/>
</dbReference>
<dbReference type="Pfam" id="PF00155">
    <property type="entry name" value="Aminotran_1_2"/>
    <property type="match status" value="1"/>
</dbReference>
<dbReference type="EC" id="2.6.1.-" evidence="6"/>
<keyword evidence="4 6" id="KW-0808">Transferase</keyword>
<dbReference type="GO" id="GO:0006520">
    <property type="term" value="P:amino acid metabolic process"/>
    <property type="evidence" value="ECO:0007669"/>
    <property type="project" value="InterPro"/>
</dbReference>
<dbReference type="InterPro" id="IPR015421">
    <property type="entry name" value="PyrdxlP-dep_Trfase_major"/>
</dbReference>
<evidence type="ECO:0000256" key="6">
    <source>
        <dbReference type="RuleBase" id="RU000481"/>
    </source>
</evidence>
<name>A0A0R2GSF3_9LACO</name>